<feature type="domain" description="N-acetyltransferase" evidence="1">
    <location>
        <begin position="179"/>
        <end position="332"/>
    </location>
</feature>
<name>A0A4S8LL91_DENBC</name>
<dbReference type="Proteomes" id="UP000297245">
    <property type="component" value="Unassembled WGS sequence"/>
</dbReference>
<dbReference type="PROSITE" id="PS51186">
    <property type="entry name" value="GNAT"/>
    <property type="match status" value="1"/>
</dbReference>
<dbReference type="InterPro" id="IPR000182">
    <property type="entry name" value="GNAT_dom"/>
</dbReference>
<dbReference type="InterPro" id="IPR013653">
    <property type="entry name" value="GCN5-like_dom"/>
</dbReference>
<dbReference type="SUPFAM" id="SSF55729">
    <property type="entry name" value="Acyl-CoA N-acyltransferases (Nat)"/>
    <property type="match status" value="1"/>
</dbReference>
<dbReference type="AlphaFoldDB" id="A0A4S8LL91"/>
<sequence length="341" mass="38888">MPSQYSSSVNVYHHASDLPPEVITDFEKHPVTYNTIYPHVLKCKNLEAQGLSIQDGQMWIVITSYTSEICIDFVLSCTETRMGKYPIFIVTSRPLSVLSDDFIAPRLNLLIEELRHDVDDRRIYSVFAQDNVARWFARLWTESTGIDSYREPYYAAKLSFCTPSTFINRSSTTHPSLTFIVRPAVEDDRCAVAQLCHGFASESEPFVLDEQRALDEATDLIRNNIIWVHEVLHPERGTEIASLVAFTRNSDAVATITKVYTNPNSRGLGCAQRLVRRVCKHLLQSHDKVALYVAHNNPAASRVYHRVGFIGLDPEIRHIPEGVEFWTEYGFDRGRVDLGHW</sequence>
<accession>A0A4S8LL91</accession>
<evidence type="ECO:0000313" key="3">
    <source>
        <dbReference type="Proteomes" id="UP000297245"/>
    </source>
</evidence>
<evidence type="ECO:0000259" key="1">
    <source>
        <dbReference type="PROSITE" id="PS51186"/>
    </source>
</evidence>
<protein>
    <recommendedName>
        <fullName evidence="1">N-acetyltransferase domain-containing protein</fullName>
    </recommendedName>
</protein>
<keyword evidence="3" id="KW-1185">Reference proteome</keyword>
<dbReference type="InterPro" id="IPR016181">
    <property type="entry name" value="Acyl_CoA_acyltransferase"/>
</dbReference>
<reference evidence="2 3" key="1">
    <citation type="journal article" date="2019" name="Nat. Ecol. Evol.">
        <title>Megaphylogeny resolves global patterns of mushroom evolution.</title>
        <authorList>
            <person name="Varga T."/>
            <person name="Krizsan K."/>
            <person name="Foldi C."/>
            <person name="Dima B."/>
            <person name="Sanchez-Garcia M."/>
            <person name="Sanchez-Ramirez S."/>
            <person name="Szollosi G.J."/>
            <person name="Szarkandi J.G."/>
            <person name="Papp V."/>
            <person name="Albert L."/>
            <person name="Andreopoulos W."/>
            <person name="Angelini C."/>
            <person name="Antonin V."/>
            <person name="Barry K.W."/>
            <person name="Bougher N.L."/>
            <person name="Buchanan P."/>
            <person name="Buyck B."/>
            <person name="Bense V."/>
            <person name="Catcheside P."/>
            <person name="Chovatia M."/>
            <person name="Cooper J."/>
            <person name="Damon W."/>
            <person name="Desjardin D."/>
            <person name="Finy P."/>
            <person name="Geml J."/>
            <person name="Haridas S."/>
            <person name="Hughes K."/>
            <person name="Justo A."/>
            <person name="Karasinski D."/>
            <person name="Kautmanova I."/>
            <person name="Kiss B."/>
            <person name="Kocsube S."/>
            <person name="Kotiranta H."/>
            <person name="LaButti K.M."/>
            <person name="Lechner B.E."/>
            <person name="Liimatainen K."/>
            <person name="Lipzen A."/>
            <person name="Lukacs Z."/>
            <person name="Mihaltcheva S."/>
            <person name="Morgado L.N."/>
            <person name="Niskanen T."/>
            <person name="Noordeloos M.E."/>
            <person name="Ohm R.A."/>
            <person name="Ortiz-Santana B."/>
            <person name="Ovrebo C."/>
            <person name="Racz N."/>
            <person name="Riley R."/>
            <person name="Savchenko A."/>
            <person name="Shiryaev A."/>
            <person name="Soop K."/>
            <person name="Spirin V."/>
            <person name="Szebenyi C."/>
            <person name="Tomsovsky M."/>
            <person name="Tulloss R.E."/>
            <person name="Uehling J."/>
            <person name="Grigoriev I.V."/>
            <person name="Vagvolgyi C."/>
            <person name="Papp T."/>
            <person name="Martin F.M."/>
            <person name="Miettinen O."/>
            <person name="Hibbett D.S."/>
            <person name="Nagy L.G."/>
        </authorList>
    </citation>
    <scope>NUCLEOTIDE SEQUENCE [LARGE SCALE GENOMIC DNA]</scope>
    <source>
        <strain evidence="2 3">CBS 962.96</strain>
    </source>
</reference>
<proteinExistence type="predicted"/>
<organism evidence="2 3">
    <name type="scientific">Dendrothele bispora (strain CBS 962.96)</name>
    <dbReference type="NCBI Taxonomy" id="1314807"/>
    <lineage>
        <taxon>Eukaryota</taxon>
        <taxon>Fungi</taxon>
        <taxon>Dikarya</taxon>
        <taxon>Basidiomycota</taxon>
        <taxon>Agaricomycotina</taxon>
        <taxon>Agaricomycetes</taxon>
        <taxon>Agaricomycetidae</taxon>
        <taxon>Agaricales</taxon>
        <taxon>Agaricales incertae sedis</taxon>
        <taxon>Dendrothele</taxon>
    </lineage>
</organism>
<dbReference type="EMBL" id="ML179357">
    <property type="protein sequence ID" value="THU89760.1"/>
    <property type="molecule type" value="Genomic_DNA"/>
</dbReference>
<dbReference type="Gene3D" id="3.40.630.30">
    <property type="match status" value="1"/>
</dbReference>
<dbReference type="GO" id="GO:0016747">
    <property type="term" value="F:acyltransferase activity, transferring groups other than amino-acyl groups"/>
    <property type="evidence" value="ECO:0007669"/>
    <property type="project" value="InterPro"/>
</dbReference>
<dbReference type="OrthoDB" id="5372118at2759"/>
<evidence type="ECO:0000313" key="2">
    <source>
        <dbReference type="EMBL" id="THU89760.1"/>
    </source>
</evidence>
<dbReference type="Pfam" id="PF08445">
    <property type="entry name" value="FR47"/>
    <property type="match status" value="1"/>
</dbReference>
<gene>
    <name evidence="2" type="ORF">K435DRAFT_802481</name>
</gene>